<evidence type="ECO:0000313" key="12">
    <source>
        <dbReference type="EMBL" id="MZP43235.1"/>
    </source>
</evidence>
<dbReference type="InterPro" id="IPR004604">
    <property type="entry name" value="DNA_recomb/repair_RecN"/>
</dbReference>
<dbReference type="GO" id="GO:0006281">
    <property type="term" value="P:DNA repair"/>
    <property type="evidence" value="ECO:0007669"/>
    <property type="project" value="UniProtKB-KW"/>
</dbReference>
<comment type="similarity">
    <text evidence="2 9">Belongs to the RecN family.</text>
</comment>
<comment type="function">
    <text evidence="1 9">May be involved in recombinational repair of damaged DNA.</text>
</comment>
<evidence type="ECO:0000256" key="6">
    <source>
        <dbReference type="ARBA" id="ARBA00022840"/>
    </source>
</evidence>
<dbReference type="PANTHER" id="PTHR11059:SF0">
    <property type="entry name" value="DNA REPAIR PROTEIN RECN"/>
    <property type="match status" value="1"/>
</dbReference>
<dbReference type="AlphaFoldDB" id="A0A845LFL7"/>
<dbReference type="PIRSF" id="PIRSF003128">
    <property type="entry name" value="RecN"/>
    <property type="match status" value="1"/>
</dbReference>
<dbReference type="InterPro" id="IPR003593">
    <property type="entry name" value="AAA+_ATPase"/>
</dbReference>
<evidence type="ECO:0000256" key="10">
    <source>
        <dbReference type="SAM" id="Coils"/>
    </source>
</evidence>
<evidence type="ECO:0000256" key="4">
    <source>
        <dbReference type="ARBA" id="ARBA00022741"/>
    </source>
</evidence>
<dbReference type="SMART" id="SM00382">
    <property type="entry name" value="AAA"/>
    <property type="match status" value="1"/>
</dbReference>
<dbReference type="OrthoDB" id="9806954at2"/>
<dbReference type="FunFam" id="3.40.50.300:FF:000319">
    <property type="entry name" value="DNA repair protein RecN"/>
    <property type="match status" value="1"/>
</dbReference>
<keyword evidence="6" id="KW-0067">ATP-binding</keyword>
<feature type="coiled-coil region" evidence="10">
    <location>
        <begin position="349"/>
        <end position="383"/>
    </location>
</feature>
<dbReference type="FunFam" id="3.40.50.300:FF:000356">
    <property type="entry name" value="DNA repair protein RecN"/>
    <property type="match status" value="1"/>
</dbReference>
<keyword evidence="13" id="KW-1185">Reference proteome</keyword>
<evidence type="ECO:0000256" key="3">
    <source>
        <dbReference type="ARBA" id="ARBA00021315"/>
    </source>
</evidence>
<gene>
    <name evidence="12" type="primary">recN</name>
    <name evidence="12" type="ORF">GTO89_09310</name>
</gene>
<evidence type="ECO:0000256" key="8">
    <source>
        <dbReference type="ARBA" id="ARBA00033408"/>
    </source>
</evidence>
<dbReference type="Pfam" id="PF02463">
    <property type="entry name" value="SMC_N"/>
    <property type="match status" value="1"/>
</dbReference>
<sequence length="563" mass="62073">MLERLRVENFALIEEAELELSPGMNLLTGETGAGKSLVIDAVGLLIGGRATADVVRAGADKTRMEGLFRLPAGDSGKLRRELGELGVDVDEDDSLLLTREIARSGKSVCRINGRSAPLALYREVGGRLIDLQGQHEQQSLMNPRKHRVLLDRLAGADGEKALAAVEAAYRALDAVEKERERLQQGERDRIQRQDMLSFQVKEIDGAQLAEGEEEELEQERKRLQNMEKLTDKASAAYDALFGGQAGGALELLDRARGAVEEAAAFDPVLAALVQNLETAYYQAEDAAERLRDYRQDLEYQPDRLETVDDRLDAIRRLKRKYGGSIGEILAYREEIARELGELEHRDERIAELQAQAERSRKIYQEAAAKLSALRKKMAAKLETSMGKELAFLGMNRAKLEVRLDARTEPSASGAEEIEFLFTPNLGEPPKPLAKIASGGETGRILLAFKTLLARVEGIPSLIFDEIDAGIGGQALQAVAQKMAEVAEAVQVICVTHAPQLAAYADSHFRILKTVRGQRTMTRIDALDEEERVKELARMLGGDRASALTHSHAREMFAQAKKSS</sequence>
<dbReference type="RefSeq" id="WP_161261815.1">
    <property type="nucleotide sequence ID" value="NZ_JAFBDC010000013.1"/>
</dbReference>
<dbReference type="Gene3D" id="3.40.50.300">
    <property type="entry name" value="P-loop containing nucleotide triphosphate hydrolases"/>
    <property type="match status" value="2"/>
</dbReference>
<dbReference type="PANTHER" id="PTHR11059">
    <property type="entry name" value="DNA REPAIR PROTEIN RECN"/>
    <property type="match status" value="1"/>
</dbReference>
<organism evidence="12 13">
    <name type="scientific">Heliomicrobium gestii</name>
    <name type="common">Heliobacterium gestii</name>
    <dbReference type="NCBI Taxonomy" id="2699"/>
    <lineage>
        <taxon>Bacteria</taxon>
        <taxon>Bacillati</taxon>
        <taxon>Bacillota</taxon>
        <taxon>Clostridia</taxon>
        <taxon>Eubacteriales</taxon>
        <taxon>Heliobacteriaceae</taxon>
        <taxon>Heliomicrobium</taxon>
    </lineage>
</organism>
<keyword evidence="10" id="KW-0175">Coiled coil</keyword>
<dbReference type="NCBIfam" id="TIGR00634">
    <property type="entry name" value="recN"/>
    <property type="match status" value="1"/>
</dbReference>
<dbReference type="InterPro" id="IPR027417">
    <property type="entry name" value="P-loop_NTPase"/>
</dbReference>
<dbReference type="GO" id="GO:0009432">
    <property type="term" value="P:SOS response"/>
    <property type="evidence" value="ECO:0007669"/>
    <property type="project" value="TreeGrafter"/>
</dbReference>
<accession>A0A845LFL7</accession>
<evidence type="ECO:0000259" key="11">
    <source>
        <dbReference type="SMART" id="SM00382"/>
    </source>
</evidence>
<dbReference type="Proteomes" id="UP000471031">
    <property type="component" value="Unassembled WGS sequence"/>
</dbReference>
<comment type="caution">
    <text evidence="12">The sequence shown here is derived from an EMBL/GenBank/DDBJ whole genome shotgun (WGS) entry which is preliminary data.</text>
</comment>
<dbReference type="SUPFAM" id="SSF52540">
    <property type="entry name" value="P-loop containing nucleoside triphosphate hydrolases"/>
    <property type="match status" value="2"/>
</dbReference>
<dbReference type="GO" id="GO:0043590">
    <property type="term" value="C:bacterial nucleoid"/>
    <property type="evidence" value="ECO:0007669"/>
    <property type="project" value="TreeGrafter"/>
</dbReference>
<dbReference type="GO" id="GO:0005524">
    <property type="term" value="F:ATP binding"/>
    <property type="evidence" value="ECO:0007669"/>
    <property type="project" value="UniProtKB-KW"/>
</dbReference>
<name>A0A845LFL7_HELGE</name>
<evidence type="ECO:0000256" key="9">
    <source>
        <dbReference type="PIRNR" id="PIRNR003128"/>
    </source>
</evidence>
<dbReference type="InterPro" id="IPR003395">
    <property type="entry name" value="RecF/RecN/SMC_N"/>
</dbReference>
<dbReference type="EMBL" id="WXEX01000007">
    <property type="protein sequence ID" value="MZP43235.1"/>
    <property type="molecule type" value="Genomic_DNA"/>
</dbReference>
<evidence type="ECO:0000256" key="1">
    <source>
        <dbReference type="ARBA" id="ARBA00003618"/>
    </source>
</evidence>
<dbReference type="CDD" id="cd03241">
    <property type="entry name" value="ABC_RecN"/>
    <property type="match status" value="2"/>
</dbReference>
<evidence type="ECO:0000313" key="13">
    <source>
        <dbReference type="Proteomes" id="UP000471031"/>
    </source>
</evidence>
<evidence type="ECO:0000256" key="5">
    <source>
        <dbReference type="ARBA" id="ARBA00022763"/>
    </source>
</evidence>
<protein>
    <recommendedName>
        <fullName evidence="3 9">DNA repair protein RecN</fullName>
    </recommendedName>
    <alternativeName>
        <fullName evidence="8 9">Recombination protein N</fullName>
    </alternativeName>
</protein>
<keyword evidence="4" id="KW-0547">Nucleotide-binding</keyword>
<feature type="domain" description="AAA+ ATPase" evidence="11">
    <location>
        <begin position="21"/>
        <end position="514"/>
    </location>
</feature>
<dbReference type="GO" id="GO:0006310">
    <property type="term" value="P:DNA recombination"/>
    <property type="evidence" value="ECO:0007669"/>
    <property type="project" value="InterPro"/>
</dbReference>
<feature type="coiled-coil region" evidence="10">
    <location>
        <begin position="165"/>
        <end position="236"/>
    </location>
</feature>
<evidence type="ECO:0000256" key="2">
    <source>
        <dbReference type="ARBA" id="ARBA00009441"/>
    </source>
</evidence>
<keyword evidence="7 9" id="KW-0234">DNA repair</keyword>
<keyword evidence="5 9" id="KW-0227">DNA damage</keyword>
<reference evidence="12 13" key="1">
    <citation type="submission" date="2020-01" db="EMBL/GenBank/DDBJ databases">
        <title>Whole genome sequence of Heliobacterium gestii DSM 11169.</title>
        <authorList>
            <person name="Kyndt J.A."/>
            <person name="Meyer T.E."/>
        </authorList>
    </citation>
    <scope>NUCLEOTIDE SEQUENCE [LARGE SCALE GENOMIC DNA]</scope>
    <source>
        <strain evidence="12 13">DSM 11169</strain>
    </source>
</reference>
<evidence type="ECO:0000256" key="7">
    <source>
        <dbReference type="ARBA" id="ARBA00023204"/>
    </source>
</evidence>
<proteinExistence type="inferred from homology"/>